<dbReference type="AlphaFoldDB" id="A0A1M4VS50"/>
<gene>
    <name evidence="2" type="ORF">SAMN05444008_102362</name>
</gene>
<proteinExistence type="predicted"/>
<evidence type="ECO:0000256" key="1">
    <source>
        <dbReference type="SAM" id="SignalP"/>
    </source>
</evidence>
<accession>A0A1M4VS50</accession>
<feature type="chain" id="PRO_5013222905" evidence="1">
    <location>
        <begin position="20"/>
        <end position="670"/>
    </location>
</feature>
<feature type="signal peptide" evidence="1">
    <location>
        <begin position="1"/>
        <end position="19"/>
    </location>
</feature>
<dbReference type="RefSeq" id="WP_143157199.1">
    <property type="nucleotide sequence ID" value="NZ_FQUO01000002.1"/>
</dbReference>
<name>A0A1M4VS50_9BACT</name>
<evidence type="ECO:0000313" key="2">
    <source>
        <dbReference type="EMBL" id="SHE71789.1"/>
    </source>
</evidence>
<protein>
    <submittedName>
        <fullName evidence="2">Uncharacterized protein</fullName>
    </submittedName>
</protein>
<dbReference type="Proteomes" id="UP000184368">
    <property type="component" value="Unassembled WGS sequence"/>
</dbReference>
<organism evidence="2 3">
    <name type="scientific">Cnuella takakiae</name>
    <dbReference type="NCBI Taxonomy" id="1302690"/>
    <lineage>
        <taxon>Bacteria</taxon>
        <taxon>Pseudomonadati</taxon>
        <taxon>Bacteroidota</taxon>
        <taxon>Chitinophagia</taxon>
        <taxon>Chitinophagales</taxon>
        <taxon>Chitinophagaceae</taxon>
        <taxon>Cnuella</taxon>
    </lineage>
</organism>
<sequence length="670" mass="71486">MKRLKILLLFLLAYAGAYAQKAQRIPTWYEYDYNQFSKGLAIPSGSWQIPVEYQNRVHLKGSASDSTLEVWVPTLGRWAKVGGGFNKSDTSTALGVPFVAPGQWVQQQIAALPSQQEPYYVNGELAGIDFKDANGNVYFRWLFDTGDEQAAVEYLRRVNAGYGLTPVNDSTPRVDTFAIATRGRLYKTLDSLKATIPQGNTYTAGLPIILNGSTFTADTTGATSGLATKGRLYKSLDSLKATLQPSFTAQAAKTFFRGPYSGAAAPPSWGLIDSTDLPPIPSRYLVGPISAPGDGNTVHISTLDGDTVINMYSGGILRYRLTNNGLGEWYFRSGSEVGSFRFGTPSNLPGMQLFNASGTGRTQARMLGSSGGWAFGSTTGSGIPTDHFTLTTAGKATFTNDVEAASFTFTPTGSVGTLADGQIKKGADGEYYAGKGGANHKFITADASNNVYIEGRLGVGTNAPQQKFAVATSGANTLEFGYSATYNMNVIESIDRATNTGKDFGLYSPNATAIRFHTNTFERMRVGGDGKVGIGTNNPFSMLHVAGSVQIEDSLTVKTLTPNRVVVSNGTKGLASGPLMGYAQAAINTTQTITITSGALEQIVFLGGTTTSVAFPAPQDQLKLRVRNTTSSPISITSNQPLNDAVTMTSIPANTFYEFVKDGSSWRRLD</sequence>
<dbReference type="STRING" id="1302690.BUE76_11910"/>
<keyword evidence="1" id="KW-0732">Signal</keyword>
<evidence type="ECO:0000313" key="3">
    <source>
        <dbReference type="Proteomes" id="UP000184368"/>
    </source>
</evidence>
<dbReference type="EMBL" id="FQUO01000002">
    <property type="protein sequence ID" value="SHE71789.1"/>
    <property type="molecule type" value="Genomic_DNA"/>
</dbReference>
<keyword evidence="3" id="KW-1185">Reference proteome</keyword>
<reference evidence="2 3" key="1">
    <citation type="submission" date="2016-11" db="EMBL/GenBank/DDBJ databases">
        <authorList>
            <person name="Jaros S."/>
            <person name="Januszkiewicz K."/>
            <person name="Wedrychowicz H."/>
        </authorList>
    </citation>
    <scope>NUCLEOTIDE SEQUENCE [LARGE SCALE GENOMIC DNA]</scope>
    <source>
        <strain evidence="2 3">DSM 26897</strain>
    </source>
</reference>